<comment type="catalytic activity">
    <reaction evidence="1">
        <text>chorismate = isochorismate</text>
        <dbReference type="Rhea" id="RHEA:18985"/>
        <dbReference type="ChEBI" id="CHEBI:29748"/>
        <dbReference type="ChEBI" id="CHEBI:29780"/>
        <dbReference type="EC" id="5.4.4.2"/>
    </reaction>
</comment>
<dbReference type="EC" id="5.4.4.2" evidence="3"/>
<dbReference type="PANTHER" id="PTHR42839">
    <property type="entry name" value="ISOCHORISMATE SYNTHASE ENTC"/>
    <property type="match status" value="1"/>
</dbReference>
<dbReference type="InterPro" id="IPR015890">
    <property type="entry name" value="Chorismate_C"/>
</dbReference>
<dbReference type="Proteomes" id="UP001597512">
    <property type="component" value="Unassembled WGS sequence"/>
</dbReference>
<keyword evidence="4" id="KW-0413">Isomerase</keyword>
<evidence type="ECO:0000313" key="8">
    <source>
        <dbReference type="Proteomes" id="UP001597512"/>
    </source>
</evidence>
<dbReference type="RefSeq" id="WP_381498137.1">
    <property type="nucleotide sequence ID" value="NZ_JBHUOM010000002.1"/>
</dbReference>
<comment type="caution">
    <text evidence="7">The sequence shown here is derived from an EMBL/GenBank/DDBJ whole genome shotgun (WGS) entry which is preliminary data.</text>
</comment>
<dbReference type="EMBL" id="JBHUOM010000002">
    <property type="protein sequence ID" value="MFD2933621.1"/>
    <property type="molecule type" value="Genomic_DNA"/>
</dbReference>
<comment type="similarity">
    <text evidence="2">Belongs to the isochorismate synthase family.</text>
</comment>
<reference evidence="8" key="1">
    <citation type="journal article" date="2019" name="Int. J. Syst. Evol. Microbiol.">
        <title>The Global Catalogue of Microorganisms (GCM) 10K type strain sequencing project: providing services to taxonomists for standard genome sequencing and annotation.</title>
        <authorList>
            <consortium name="The Broad Institute Genomics Platform"/>
            <consortium name="The Broad Institute Genome Sequencing Center for Infectious Disease"/>
            <person name="Wu L."/>
            <person name="Ma J."/>
        </authorList>
    </citation>
    <scope>NUCLEOTIDE SEQUENCE [LARGE SCALE GENOMIC DNA]</scope>
    <source>
        <strain evidence="8">KCTC 52490</strain>
    </source>
</reference>
<evidence type="ECO:0000256" key="4">
    <source>
        <dbReference type="ARBA" id="ARBA00023235"/>
    </source>
</evidence>
<organism evidence="7 8">
    <name type="scientific">Spirosoma flavum</name>
    <dbReference type="NCBI Taxonomy" id="2048557"/>
    <lineage>
        <taxon>Bacteria</taxon>
        <taxon>Pseudomonadati</taxon>
        <taxon>Bacteroidota</taxon>
        <taxon>Cytophagia</taxon>
        <taxon>Cytophagales</taxon>
        <taxon>Cytophagaceae</taxon>
        <taxon>Spirosoma</taxon>
    </lineage>
</organism>
<feature type="domain" description="Chorismate-utilising enzyme C-terminal" evidence="6">
    <location>
        <begin position="173"/>
        <end position="434"/>
    </location>
</feature>
<evidence type="ECO:0000256" key="5">
    <source>
        <dbReference type="ARBA" id="ARBA00041564"/>
    </source>
</evidence>
<sequence>MQPDYFINTSSTTEPIRQTGWPSAINLWETAHSLGFPAALWRLPNQQDKHMIVSFDEVLPRVSADLDELPAGFLISPFDNLANTASTNTLSQTALDSSARTLFLRADIQALFSETNQNQSELSRLDQTDNTAANNASAEQFWQTLRSQITSQTAKQSAQTAVMTLPDPDAQVEYVRNVAVAVKAMQRGDFRKVVLSRTKRVQFTDAPNAVDLFNKLCTAYPTAFVSAVSIPEKGQIWISATPERLVSINSAGIFQTTSLAGTQSAFDPDGTPKRPPEAMWSQKEIEEQALVSRYIIECFKKIRLREYLEEGPKTLIAGNLMHLSTCFTVDTHAVRYPQLGTVMLRLLHPTSAVCGMPRDVAFTFIGQHETHDRELYSGFLGPVNINTNNEGAESSLFVHIRCMKLEGKLATLYAGAGLTEDSVPEREWQETEMKCQTLLSVINTL</sequence>
<dbReference type="Pfam" id="PF00425">
    <property type="entry name" value="Chorismate_bind"/>
    <property type="match status" value="1"/>
</dbReference>
<evidence type="ECO:0000256" key="1">
    <source>
        <dbReference type="ARBA" id="ARBA00000799"/>
    </source>
</evidence>
<protein>
    <recommendedName>
        <fullName evidence="3">isochorismate synthase</fullName>
        <ecNumber evidence="3">5.4.4.2</ecNumber>
    </recommendedName>
    <alternativeName>
        <fullName evidence="5">Isochorismate mutase</fullName>
    </alternativeName>
</protein>
<accession>A0ABW6ADW1</accession>
<dbReference type="SUPFAM" id="SSF56322">
    <property type="entry name" value="ADC synthase"/>
    <property type="match status" value="1"/>
</dbReference>
<dbReference type="InterPro" id="IPR004561">
    <property type="entry name" value="IsoChor_synthase"/>
</dbReference>
<evidence type="ECO:0000259" key="6">
    <source>
        <dbReference type="Pfam" id="PF00425"/>
    </source>
</evidence>
<dbReference type="InterPro" id="IPR005801">
    <property type="entry name" value="ADC_synthase"/>
</dbReference>
<dbReference type="NCBIfam" id="TIGR00543">
    <property type="entry name" value="isochor_syn"/>
    <property type="match status" value="1"/>
</dbReference>
<name>A0ABW6ADW1_9BACT</name>
<proteinExistence type="inferred from homology"/>
<keyword evidence="8" id="KW-1185">Reference proteome</keyword>
<gene>
    <name evidence="7" type="ORF">ACFS25_07490</name>
</gene>
<evidence type="ECO:0000313" key="7">
    <source>
        <dbReference type="EMBL" id="MFD2933621.1"/>
    </source>
</evidence>
<dbReference type="Gene3D" id="3.60.120.10">
    <property type="entry name" value="Anthranilate synthase"/>
    <property type="match status" value="1"/>
</dbReference>
<dbReference type="PANTHER" id="PTHR42839:SF2">
    <property type="entry name" value="ISOCHORISMATE SYNTHASE ENTC"/>
    <property type="match status" value="1"/>
</dbReference>
<evidence type="ECO:0000256" key="3">
    <source>
        <dbReference type="ARBA" id="ARBA00012824"/>
    </source>
</evidence>
<evidence type="ECO:0000256" key="2">
    <source>
        <dbReference type="ARBA" id="ARBA00005297"/>
    </source>
</evidence>